<proteinExistence type="predicted"/>
<dbReference type="EMBL" id="VICD02000137">
    <property type="protein sequence ID" value="KAB8190169.1"/>
    <property type="molecule type" value="Genomic_DNA"/>
</dbReference>
<feature type="region of interest" description="Disordered" evidence="1">
    <location>
        <begin position="1"/>
        <end position="99"/>
    </location>
</feature>
<name>A0A5N6CBT7_9GAMM</name>
<feature type="compositionally biased region" description="Low complexity" evidence="1">
    <location>
        <begin position="7"/>
        <end position="22"/>
    </location>
</feature>
<feature type="compositionally biased region" description="Low complexity" evidence="1">
    <location>
        <begin position="40"/>
        <end position="58"/>
    </location>
</feature>
<accession>A0A5N6CBT7</accession>
<gene>
    <name evidence="2" type="ORF">FKV24_008850</name>
</gene>
<comment type="caution">
    <text evidence="2">The sequence shown here is derived from an EMBL/GenBank/DDBJ whole genome shotgun (WGS) entry which is preliminary data.</text>
</comment>
<feature type="compositionally biased region" description="Low complexity" evidence="1">
    <location>
        <begin position="87"/>
        <end position="99"/>
    </location>
</feature>
<feature type="compositionally biased region" description="Basic and acidic residues" evidence="1">
    <location>
        <begin position="76"/>
        <end position="85"/>
    </location>
</feature>
<feature type="compositionally biased region" description="Basic and acidic residues" evidence="1">
    <location>
        <begin position="28"/>
        <end position="39"/>
    </location>
</feature>
<sequence>MTGPRHAQAATAAATTPAIAATDPSVTDDARTADRRPSDTDAAAPTSTASTPMATAPDRAPTIAPAPQPDGTRIAVADRADRRPLSDAATATATTAATTATTSATDMGADDAVARLEAESARLEALIAIARDDNVGSAAATVLTASLDERIGRIDGALSQPGLDRDSRLRLWRSRVDALHELAGVETTQRWLSARGESWDAALVQVD</sequence>
<dbReference type="Proteomes" id="UP000320431">
    <property type="component" value="Unassembled WGS sequence"/>
</dbReference>
<evidence type="ECO:0000313" key="3">
    <source>
        <dbReference type="Proteomes" id="UP000320431"/>
    </source>
</evidence>
<protein>
    <submittedName>
        <fullName evidence="2">Uncharacterized protein</fullName>
    </submittedName>
</protein>
<evidence type="ECO:0000256" key="1">
    <source>
        <dbReference type="SAM" id="MobiDB-lite"/>
    </source>
</evidence>
<dbReference type="AlphaFoldDB" id="A0A5N6CBT7"/>
<reference evidence="2 3" key="1">
    <citation type="submission" date="2019-10" db="EMBL/GenBank/DDBJ databases">
        <title>Lysobacter alkalisoli sp. nov., isolated from saline-alkaline soil.</title>
        <authorList>
            <person name="Sun J.-Q."/>
        </authorList>
    </citation>
    <scope>NUCLEOTIDE SEQUENCE [LARGE SCALE GENOMIC DNA]</scope>
    <source>
        <strain evidence="2 3">KCTC 42381</strain>
    </source>
</reference>
<organism evidence="2 3">
    <name type="scientific">Marilutibacter maris</name>
    <dbReference type="NCBI Taxonomy" id="1605891"/>
    <lineage>
        <taxon>Bacteria</taxon>
        <taxon>Pseudomonadati</taxon>
        <taxon>Pseudomonadota</taxon>
        <taxon>Gammaproteobacteria</taxon>
        <taxon>Lysobacterales</taxon>
        <taxon>Lysobacteraceae</taxon>
        <taxon>Marilutibacter</taxon>
    </lineage>
</organism>
<evidence type="ECO:0000313" key="2">
    <source>
        <dbReference type="EMBL" id="KAB8190169.1"/>
    </source>
</evidence>